<feature type="repeat" description="ARM" evidence="8">
    <location>
        <begin position="294"/>
        <end position="336"/>
    </location>
</feature>
<dbReference type="PANTHER" id="PTHR47249">
    <property type="entry name" value="VACUOLAR PROTEIN 8"/>
    <property type="match status" value="1"/>
</dbReference>
<comment type="caution">
    <text evidence="9">The sequence shown here is derived from an EMBL/GenBank/DDBJ whole genome shotgun (WGS) entry which is preliminary data.</text>
</comment>
<dbReference type="FunFam" id="1.25.10.10:FF:000128">
    <property type="entry name" value="Vacuolar protein-like protein 8"/>
    <property type="match status" value="1"/>
</dbReference>
<evidence type="ECO:0000256" key="3">
    <source>
        <dbReference type="ARBA" id="ARBA00022554"/>
    </source>
</evidence>
<evidence type="ECO:0000313" key="10">
    <source>
        <dbReference type="Proteomes" id="UP000789375"/>
    </source>
</evidence>
<evidence type="ECO:0000256" key="5">
    <source>
        <dbReference type="ARBA" id="ARBA00023136"/>
    </source>
</evidence>
<dbReference type="FunFam" id="1.25.10.10:FF:000131">
    <property type="entry name" value="Vacuolar protein 8"/>
    <property type="match status" value="1"/>
</dbReference>
<feature type="repeat" description="ARM" evidence="8">
    <location>
        <begin position="87"/>
        <end position="129"/>
    </location>
</feature>
<dbReference type="Proteomes" id="UP000789375">
    <property type="component" value="Unassembled WGS sequence"/>
</dbReference>
<sequence length="528" mass="57499">MGACLSCLFGKKTKSLYEPLLQENEREAVADLLTYLENRAETNFFEGDPLRALSTLAFSDNVDLQRSAALAFAEITEKEDVREVDRETMEPIMFLLQSPDVEVQRAASAALGNLAVNTENKLLIVQMGGLEPLIRQMLSPNVEVQCNAVGCITNLATHDENKSKIAKSGALVPLTRLARSKDMRVQRNATGALLNMTHSDENRQQLVNAGAIPVLVSLLNSPDTDVQYYCTTALSNIAVDALNRRKLASSETRLVQSLIGLMDSTSLKVQCQAALALRNLASDEKYQLEIVRSRGLPPLLRLLQSSFLPLILSSVACIRNISIHPLNESPIIDAGFLSPLIQLLAYEENEEIQCHAISTLRNLAASSERNKRAIVDAGAVERVIELVLNVPLSVQSEMTACVAVLALSVLLPLTNSSSVEVQGNSAAALGNLSSKVWEQPEGGLNGYLQRFLLSTDKTFKHIAVWTIVQFLEGRDPKLFANISSSDTIVSAINSLAEFGVTTDGEEPDDDDDSDEIVALARKTLSLLQ</sequence>
<keyword evidence="6" id="KW-0449">Lipoprotein</keyword>
<evidence type="ECO:0000256" key="6">
    <source>
        <dbReference type="ARBA" id="ARBA00023288"/>
    </source>
</evidence>
<dbReference type="InterPro" id="IPR045156">
    <property type="entry name" value="Vac8"/>
</dbReference>
<feature type="repeat" description="ARM" evidence="8">
    <location>
        <begin position="335"/>
        <end position="378"/>
    </location>
</feature>
<dbReference type="InterPro" id="IPR016024">
    <property type="entry name" value="ARM-type_fold"/>
</dbReference>
<feature type="repeat" description="ARM" evidence="8">
    <location>
        <begin position="210"/>
        <end position="252"/>
    </location>
</feature>
<dbReference type="GO" id="GO:0000045">
    <property type="term" value="P:autophagosome assembly"/>
    <property type="evidence" value="ECO:0007669"/>
    <property type="project" value="TreeGrafter"/>
</dbReference>
<evidence type="ECO:0000256" key="8">
    <source>
        <dbReference type="PROSITE-ProRule" id="PRU00259"/>
    </source>
</evidence>
<feature type="repeat" description="ARM" evidence="8">
    <location>
        <begin position="169"/>
        <end position="211"/>
    </location>
</feature>
<comment type="similarity">
    <text evidence="2">Belongs to the beta-catenin family.</text>
</comment>
<dbReference type="EMBL" id="CAJVPP010000176">
    <property type="protein sequence ID" value="CAG8451365.1"/>
    <property type="molecule type" value="Genomic_DNA"/>
</dbReference>
<dbReference type="GO" id="GO:0000329">
    <property type="term" value="C:fungal-type vacuole membrane"/>
    <property type="evidence" value="ECO:0007669"/>
    <property type="project" value="TreeGrafter"/>
</dbReference>
<keyword evidence="5" id="KW-0472">Membrane</keyword>
<dbReference type="PROSITE" id="PS50176">
    <property type="entry name" value="ARM_REPEAT"/>
    <property type="match status" value="7"/>
</dbReference>
<evidence type="ECO:0000313" key="9">
    <source>
        <dbReference type="EMBL" id="CAG8451365.1"/>
    </source>
</evidence>
<dbReference type="GO" id="GO:0071562">
    <property type="term" value="P:nucleus-vacuole junction assembly"/>
    <property type="evidence" value="ECO:0007669"/>
    <property type="project" value="InterPro"/>
</dbReference>
<evidence type="ECO:0000256" key="2">
    <source>
        <dbReference type="ARBA" id="ARBA00005462"/>
    </source>
</evidence>
<comment type="subcellular location">
    <subcellularLocation>
        <location evidence="1">Vacuole membrane</location>
        <topology evidence="1">Lipid-anchor</topology>
    </subcellularLocation>
</comment>
<dbReference type="Pfam" id="PF00514">
    <property type="entry name" value="Arm"/>
    <property type="match status" value="7"/>
</dbReference>
<keyword evidence="4" id="KW-0677">Repeat</keyword>
<accession>A0A9N8VI07</accession>
<dbReference type="SMART" id="SM00185">
    <property type="entry name" value="ARM"/>
    <property type="match status" value="8"/>
</dbReference>
<evidence type="ECO:0000256" key="4">
    <source>
        <dbReference type="ARBA" id="ARBA00022737"/>
    </source>
</evidence>
<proteinExistence type="inferred from homology"/>
<dbReference type="SUPFAM" id="SSF48371">
    <property type="entry name" value="ARM repeat"/>
    <property type="match status" value="1"/>
</dbReference>
<gene>
    <name evidence="9" type="ORF">FMOSSE_LOCUS1531</name>
</gene>
<feature type="repeat" description="ARM" evidence="8">
    <location>
        <begin position="128"/>
        <end position="170"/>
    </location>
</feature>
<dbReference type="PANTHER" id="PTHR47249:SF1">
    <property type="entry name" value="VACUOLAR PROTEIN 8"/>
    <property type="match status" value="1"/>
</dbReference>
<dbReference type="Gene3D" id="1.25.10.10">
    <property type="entry name" value="Leucine-rich Repeat Variant"/>
    <property type="match status" value="2"/>
</dbReference>
<organism evidence="9 10">
    <name type="scientific">Funneliformis mosseae</name>
    <name type="common">Endomycorrhizal fungus</name>
    <name type="synonym">Glomus mosseae</name>
    <dbReference type="NCBI Taxonomy" id="27381"/>
    <lineage>
        <taxon>Eukaryota</taxon>
        <taxon>Fungi</taxon>
        <taxon>Fungi incertae sedis</taxon>
        <taxon>Mucoromycota</taxon>
        <taxon>Glomeromycotina</taxon>
        <taxon>Glomeromycetes</taxon>
        <taxon>Glomerales</taxon>
        <taxon>Glomeraceae</taxon>
        <taxon>Funneliformis</taxon>
    </lineage>
</organism>
<dbReference type="InterPro" id="IPR011989">
    <property type="entry name" value="ARM-like"/>
</dbReference>
<evidence type="ECO:0000256" key="1">
    <source>
        <dbReference type="ARBA" id="ARBA00004592"/>
    </source>
</evidence>
<dbReference type="InterPro" id="IPR000225">
    <property type="entry name" value="Armadillo"/>
</dbReference>
<keyword evidence="3" id="KW-0926">Vacuole</keyword>
<name>A0A9N8VI07_FUNMO</name>
<dbReference type="AlphaFoldDB" id="A0A9N8VI07"/>
<reference evidence="9" key="1">
    <citation type="submission" date="2021-06" db="EMBL/GenBank/DDBJ databases">
        <authorList>
            <person name="Kallberg Y."/>
            <person name="Tangrot J."/>
            <person name="Rosling A."/>
        </authorList>
    </citation>
    <scope>NUCLEOTIDE SEQUENCE</scope>
    <source>
        <strain evidence="9">87-6 pot B 2015</strain>
    </source>
</reference>
<protein>
    <recommendedName>
        <fullName evidence="7">Vacuolar protein 8</fullName>
    </recommendedName>
</protein>
<evidence type="ECO:0000256" key="7">
    <source>
        <dbReference type="ARBA" id="ARBA00026209"/>
    </source>
</evidence>
<dbReference type="GO" id="GO:0043495">
    <property type="term" value="F:protein-membrane adaptor activity"/>
    <property type="evidence" value="ECO:0007669"/>
    <property type="project" value="InterPro"/>
</dbReference>
<feature type="repeat" description="ARM" evidence="8">
    <location>
        <begin position="253"/>
        <end position="295"/>
    </location>
</feature>
<keyword evidence="10" id="KW-1185">Reference proteome</keyword>